<dbReference type="RefSeq" id="YP_001019154.1">
    <property type="nucleotide sequence ID" value="NC_008822.1"/>
</dbReference>
<accession>A2CI63</accession>
<reference evidence="1" key="2">
    <citation type="journal article" date="2007" name="BMC Biol.">
        <title>A clade uniting the green algae Mesostigma viride and Chlorokybus atmophyticus represents the deepest branch of the Streptophyta in chloroplast genome-based phylogenies.</title>
        <authorList>
            <person name="Lemieux C."/>
            <person name="Otis C."/>
            <person name="Turmel M."/>
        </authorList>
    </citation>
    <scope>NUCLEOTIDE SEQUENCE [LARGE SCALE GENOMIC DNA]</scope>
    <source>
        <strain evidence="1">SAG 48.80</strain>
    </source>
</reference>
<proteinExistence type="predicted"/>
<dbReference type="AlphaFoldDB" id="A2CI63"/>
<dbReference type="EMBL" id="DQ422812">
    <property type="protein sequence ID" value="ABM87985.1"/>
    <property type="molecule type" value="Genomic_DNA"/>
</dbReference>
<evidence type="ECO:0000313" key="1">
    <source>
        <dbReference type="EMBL" id="ABM87985.1"/>
    </source>
</evidence>
<dbReference type="GeneID" id="4783189"/>
<dbReference type="RefSeq" id="YP_001019177.1">
    <property type="nucleotide sequence ID" value="NC_008822.1"/>
</dbReference>
<sequence>MTRKSLEELNNERPSKRVLILSGQMDVPQLMDLITNEAEENYKRVEVIDLDEHFNNYKCYKEPQRSQIIKDDTQELLSQLFQWVYDSKNEPPLLTFRALKTIQMALKERIEAEFIKCDGTLPTWRDMSRKMNLGRLKNNKSITEDDLLELRKFFDILIDKPEEVTP</sequence>
<dbReference type="EMBL" id="DQ422812">
    <property type="protein sequence ID" value="ABM87988.1"/>
    <property type="molecule type" value="Genomic_DNA"/>
</dbReference>
<dbReference type="GeneID" id="4783274"/>
<keyword evidence="1" id="KW-0934">Plastid</keyword>
<organism evidence="1">
    <name type="scientific">Chlorokybus atmophyticus</name>
    <name type="common">Soil alga</name>
    <dbReference type="NCBI Taxonomy" id="3144"/>
    <lineage>
        <taxon>Eukaryota</taxon>
        <taxon>Viridiplantae</taxon>
        <taxon>Streptophyta</taxon>
        <taxon>Chlorokybophyceae</taxon>
        <taxon>Chlorokybales</taxon>
        <taxon>Chlorokybaceae</taxon>
        <taxon>Chlorokybus</taxon>
    </lineage>
</organism>
<reference evidence="1" key="1">
    <citation type="journal article" date="2006" name="Mol. Biol. Evol.">
        <title>The chloroplast genome sequence of Chara vulgaris sheds new light into the closest green algal relatives of land plants.</title>
        <authorList>
            <person name="Turmel M."/>
            <person name="Otis C."/>
            <person name="Lemieux C."/>
        </authorList>
    </citation>
    <scope>NUCLEOTIDE SEQUENCE</scope>
    <source>
        <strain evidence="1">SAG 48.80</strain>
    </source>
</reference>
<protein>
    <submittedName>
        <fullName evidence="1">Uncharacterized protein</fullName>
    </submittedName>
</protein>
<gene>
    <name evidence="1" type="primary">orf166</name>
</gene>
<keyword evidence="1" id="KW-0150">Chloroplast</keyword>
<name>A2CI63_CHLAT</name>
<geneLocation type="chloroplast" evidence="1"/>